<comment type="caution">
    <text evidence="3">The sequence shown here is derived from an EMBL/GenBank/DDBJ whole genome shotgun (WGS) entry which is preliminary data.</text>
</comment>
<feature type="compositionally biased region" description="Polar residues" evidence="1">
    <location>
        <begin position="12"/>
        <end position="21"/>
    </location>
</feature>
<dbReference type="SUPFAM" id="SSF52833">
    <property type="entry name" value="Thioredoxin-like"/>
    <property type="match status" value="1"/>
</dbReference>
<dbReference type="InterPro" id="IPR036249">
    <property type="entry name" value="Thioredoxin-like_sf"/>
</dbReference>
<feature type="region of interest" description="Disordered" evidence="1">
    <location>
        <begin position="1"/>
        <end position="24"/>
    </location>
</feature>
<dbReference type="Proteomes" id="UP000010959">
    <property type="component" value="Unassembled WGS sequence"/>
</dbReference>
<dbReference type="AlphaFoldDB" id="L7CBU3"/>
<accession>L7CBU3</accession>
<feature type="transmembrane region" description="Helical" evidence="2">
    <location>
        <begin position="138"/>
        <end position="160"/>
    </location>
</feature>
<evidence type="ECO:0000313" key="4">
    <source>
        <dbReference type="Proteomes" id="UP000010959"/>
    </source>
</evidence>
<evidence type="ECO:0000313" key="3">
    <source>
        <dbReference type="EMBL" id="ELP31112.1"/>
    </source>
</evidence>
<keyword evidence="2" id="KW-0812">Transmembrane</keyword>
<evidence type="ECO:0000256" key="2">
    <source>
        <dbReference type="SAM" id="Phobius"/>
    </source>
</evidence>
<reference evidence="3 4" key="1">
    <citation type="journal article" date="2013" name="Mar. Genomics">
        <title>Expression of sulfatases in Rhodopirellula baltica and the diversity of sulfatases in the genus Rhodopirellula.</title>
        <authorList>
            <person name="Wegner C.E."/>
            <person name="Richter-Heitmann T."/>
            <person name="Klindworth A."/>
            <person name="Klockow C."/>
            <person name="Richter M."/>
            <person name="Achstetter T."/>
            <person name="Glockner F.O."/>
            <person name="Harder J."/>
        </authorList>
    </citation>
    <scope>NUCLEOTIDE SEQUENCE [LARGE SCALE GENOMIC DNA]</scope>
    <source>
        <strain evidence="3 4">SWK14</strain>
    </source>
</reference>
<dbReference type="PATRIC" id="fig|993516.3.peg.5179"/>
<evidence type="ECO:0000256" key="1">
    <source>
        <dbReference type="SAM" id="MobiDB-lite"/>
    </source>
</evidence>
<organism evidence="3 4">
    <name type="scientific">Rhodopirellula baltica SWK14</name>
    <dbReference type="NCBI Taxonomy" id="993516"/>
    <lineage>
        <taxon>Bacteria</taxon>
        <taxon>Pseudomonadati</taxon>
        <taxon>Planctomycetota</taxon>
        <taxon>Planctomycetia</taxon>
        <taxon>Pirellulales</taxon>
        <taxon>Pirellulaceae</taxon>
        <taxon>Rhodopirellula</taxon>
    </lineage>
</organism>
<feature type="compositionally biased region" description="Basic residues" evidence="1">
    <location>
        <begin position="1"/>
        <end position="11"/>
    </location>
</feature>
<name>L7CBU3_RHOBT</name>
<gene>
    <name evidence="3" type="ORF">RBSWK_04850</name>
</gene>
<dbReference type="EMBL" id="AMWG01000132">
    <property type="protein sequence ID" value="ELP31112.1"/>
    <property type="molecule type" value="Genomic_DNA"/>
</dbReference>
<proteinExistence type="predicted"/>
<dbReference type="Gene3D" id="3.40.30.10">
    <property type="entry name" value="Glutaredoxin"/>
    <property type="match status" value="1"/>
</dbReference>
<evidence type="ECO:0008006" key="5">
    <source>
        <dbReference type="Google" id="ProtNLM"/>
    </source>
</evidence>
<sequence length="327" mass="36021">MQRAFKERRRNGSTSDRNAVDSSPALKQGISGLNRFAHAHRFSSLLQFRIGLTSISTVKVIAPLLAATRFSSPNPHILAWEPNFVVAFHSLEVSRLQHYYSNIDRGARDMLHRTIDPGSDQIADLLEVHPKTRKIPPFLYRIAVLWACILAGLFFALIAYGTTPGPSSSPPTESPLGPASDELQTSATTDWEVVMAVHPKCPCTVASLNELNRLLTKVDDDVTCRFLVYHPAETEPNWIDGKINSRLSQFPRSIIQPDEAGEVAFEMGMQTSGAVVVFDPHGKTRFHGGITVSRNHEGDNLGVRSISMLIQGQTPPLSTTPVFGCRL</sequence>
<keyword evidence="2" id="KW-0472">Membrane</keyword>
<keyword evidence="2" id="KW-1133">Transmembrane helix</keyword>
<protein>
    <recommendedName>
        <fullName evidence="5">RedB</fullName>
    </recommendedName>
</protein>